<organism evidence="1 3">
    <name type="scientific">Orbilia oligospora</name>
    <name type="common">Nematode-trapping fungus</name>
    <name type="synonym">Arthrobotrys oligospora</name>
    <dbReference type="NCBI Taxonomy" id="2813651"/>
    <lineage>
        <taxon>Eukaryota</taxon>
        <taxon>Fungi</taxon>
        <taxon>Dikarya</taxon>
        <taxon>Ascomycota</taxon>
        <taxon>Pezizomycotina</taxon>
        <taxon>Orbiliomycetes</taxon>
        <taxon>Orbiliales</taxon>
        <taxon>Orbiliaceae</taxon>
        <taxon>Orbilia</taxon>
    </lineage>
</organism>
<evidence type="ECO:0000313" key="1">
    <source>
        <dbReference type="EMBL" id="KAF3080672.1"/>
    </source>
</evidence>
<dbReference type="EMBL" id="WIQZ01000007">
    <property type="protein sequence ID" value="KAF3144093.1"/>
    <property type="molecule type" value="Genomic_DNA"/>
</dbReference>
<sequence>MSITLQKLQIRAAAAAAAAAAAVDDIESHPSHIPFYSDTEDVSDRIHKIERELADLPPNSPLRSNFQAILKDYKDKGEAGLMYQNGRTVGDFVNPDLKRGPVYVERCSISIMSDGEIY</sequence>
<evidence type="ECO:0000313" key="2">
    <source>
        <dbReference type="EMBL" id="KAF3144093.1"/>
    </source>
</evidence>
<comment type="caution">
    <text evidence="1">The sequence shown here is derived from an EMBL/GenBank/DDBJ whole genome shotgun (WGS) entry which is preliminary data.</text>
</comment>
<gene>
    <name evidence="1" type="ORF">TWF102_002126</name>
    <name evidence="2" type="ORF">TWF703_009387</name>
</gene>
<reference evidence="3 4" key="1">
    <citation type="submission" date="2019-06" db="EMBL/GenBank/DDBJ databases">
        <authorList>
            <person name="Palmer J.M."/>
        </authorList>
    </citation>
    <scope>NUCLEOTIDE SEQUENCE [LARGE SCALE GENOMIC DNA]</scope>
    <source>
        <strain evidence="1 3">TWF102</strain>
        <strain evidence="2 4">TWF703</strain>
    </source>
</reference>
<proteinExistence type="predicted"/>
<dbReference type="Proteomes" id="UP000480548">
    <property type="component" value="Unassembled WGS sequence"/>
</dbReference>
<dbReference type="Proteomes" id="UP000475325">
    <property type="component" value="Unassembled WGS sequence"/>
</dbReference>
<accession>A0A7C8NEC7</accession>
<dbReference type="AlphaFoldDB" id="A0A7C8NEC7"/>
<name>A0A7C8NEC7_ORBOL</name>
<protein>
    <submittedName>
        <fullName evidence="1">Uncharacterized protein</fullName>
    </submittedName>
</protein>
<evidence type="ECO:0000313" key="3">
    <source>
        <dbReference type="Proteomes" id="UP000475325"/>
    </source>
</evidence>
<evidence type="ECO:0000313" key="4">
    <source>
        <dbReference type="Proteomes" id="UP000480548"/>
    </source>
</evidence>
<dbReference type="EMBL" id="WIQW01000136">
    <property type="protein sequence ID" value="KAF3080672.1"/>
    <property type="molecule type" value="Genomic_DNA"/>
</dbReference>